<dbReference type="EMBL" id="CP021404">
    <property type="protein sequence ID" value="ATI42620.1"/>
    <property type="molecule type" value="Genomic_DNA"/>
</dbReference>
<protein>
    <submittedName>
        <fullName evidence="5">Glycine oxidase ThiO</fullName>
    </submittedName>
</protein>
<dbReference type="GO" id="GO:0009229">
    <property type="term" value="P:thiamine diphosphate biosynthetic process"/>
    <property type="evidence" value="ECO:0007669"/>
    <property type="project" value="UniProtKB-UniPathway"/>
</dbReference>
<gene>
    <name evidence="5" type="ORF">CBW24_11800</name>
</gene>
<dbReference type="Pfam" id="PF01266">
    <property type="entry name" value="DAO"/>
    <property type="match status" value="1"/>
</dbReference>
<dbReference type="GO" id="GO:0005737">
    <property type="term" value="C:cytoplasm"/>
    <property type="evidence" value="ECO:0007669"/>
    <property type="project" value="TreeGrafter"/>
</dbReference>
<keyword evidence="6" id="KW-1185">Reference proteome</keyword>
<dbReference type="NCBIfam" id="TIGR02352">
    <property type="entry name" value="thiamin_ThiO"/>
    <property type="match status" value="1"/>
</dbReference>
<dbReference type="PANTHER" id="PTHR13847:SF289">
    <property type="entry name" value="GLYCINE OXIDASE"/>
    <property type="match status" value="1"/>
</dbReference>
<dbReference type="SUPFAM" id="SSF54373">
    <property type="entry name" value="FAD-linked reductases, C-terminal domain"/>
    <property type="match status" value="1"/>
</dbReference>
<evidence type="ECO:0000256" key="1">
    <source>
        <dbReference type="ARBA" id="ARBA00004948"/>
    </source>
</evidence>
<proteinExistence type="predicted"/>
<sequence>MSVAVTILGAGVAGLSAAWEMTRRGAEVTLIDPAQADAPGPAACSWWAGGMLAPYCESETAEEPVTRLGQEAADWWQAAGAEVTRRGSLVVAPGRDRSELDRFARRTNAHDWQDAQGLEELEPDLGGRFARALHFPTEAHLAPRQALAALRAGLTAKGVPVQAEAPTRGTLVDCRGLAARDLLPDLRGVRGEMAVLRAPEVRLSRPVRLLHPRHPLYIVPRGDGIYMLGATQIESDRRGPATLRSVVELLNAAYTLHPAFAEAEVLELGADARPAFPDNLPRITRDAGRIHVNGLFRHGFLLAPAMARMLAEMLLDGAEPEVLK</sequence>
<comment type="pathway">
    <text evidence="1">Cofactor biosynthesis; thiamine diphosphate biosynthesis.</text>
</comment>
<dbReference type="UniPathway" id="UPA00060"/>
<keyword evidence="3" id="KW-0560">Oxidoreductase</keyword>
<evidence type="ECO:0000256" key="3">
    <source>
        <dbReference type="ARBA" id="ARBA00023002"/>
    </source>
</evidence>
<dbReference type="KEGG" id="cmag:CBW24_11800"/>
<dbReference type="Gene3D" id="3.30.9.10">
    <property type="entry name" value="D-Amino Acid Oxidase, subunit A, domain 2"/>
    <property type="match status" value="2"/>
</dbReference>
<dbReference type="InterPro" id="IPR006076">
    <property type="entry name" value="FAD-dep_OxRdtase"/>
</dbReference>
<dbReference type="InterPro" id="IPR012727">
    <property type="entry name" value="Gly_oxidase_ThiO"/>
</dbReference>
<dbReference type="InterPro" id="IPR036188">
    <property type="entry name" value="FAD/NAD-bd_sf"/>
</dbReference>
<organism evidence="5 6">
    <name type="scientific">Pacificitalea manganoxidans</name>
    <dbReference type="NCBI Taxonomy" id="1411902"/>
    <lineage>
        <taxon>Bacteria</taxon>
        <taxon>Pseudomonadati</taxon>
        <taxon>Pseudomonadota</taxon>
        <taxon>Alphaproteobacteria</taxon>
        <taxon>Rhodobacterales</taxon>
        <taxon>Paracoccaceae</taxon>
        <taxon>Pacificitalea</taxon>
    </lineage>
</organism>
<name>A0A291M136_9RHOB</name>
<dbReference type="RefSeq" id="WP_097373707.1">
    <property type="nucleotide sequence ID" value="NZ_CP021404.1"/>
</dbReference>
<dbReference type="Gene3D" id="3.50.50.60">
    <property type="entry name" value="FAD/NAD(P)-binding domain"/>
    <property type="match status" value="2"/>
</dbReference>
<dbReference type="SUPFAM" id="SSF51905">
    <property type="entry name" value="FAD/NAD(P)-binding domain"/>
    <property type="match status" value="1"/>
</dbReference>
<dbReference type="GO" id="GO:0050660">
    <property type="term" value="F:flavin adenine dinucleotide binding"/>
    <property type="evidence" value="ECO:0007669"/>
    <property type="project" value="InterPro"/>
</dbReference>
<evidence type="ECO:0000313" key="6">
    <source>
        <dbReference type="Proteomes" id="UP000219050"/>
    </source>
</evidence>
<dbReference type="AlphaFoldDB" id="A0A291M136"/>
<evidence type="ECO:0000313" key="5">
    <source>
        <dbReference type="EMBL" id="ATI42620.1"/>
    </source>
</evidence>
<keyword evidence="2" id="KW-0784">Thiamine biosynthesis</keyword>
<feature type="domain" description="FAD dependent oxidoreductase" evidence="4">
    <location>
        <begin position="5"/>
        <end position="313"/>
    </location>
</feature>
<dbReference type="Proteomes" id="UP000219050">
    <property type="component" value="Chromosome"/>
</dbReference>
<reference evidence="5 6" key="1">
    <citation type="submission" date="2017-05" db="EMBL/GenBank/DDBJ databases">
        <title>Comparative genomic and metabolic analysis of manganese-oxidizing mechanisms in Celeribater manganoxidans DY25T: its adaption to the environment of polymetallic nodule.</title>
        <authorList>
            <person name="Wang X."/>
        </authorList>
    </citation>
    <scope>NUCLEOTIDE SEQUENCE [LARGE SCALE GENOMIC DNA]</scope>
    <source>
        <strain evidence="5 6">DY25</strain>
    </source>
</reference>
<dbReference type="PANTHER" id="PTHR13847">
    <property type="entry name" value="SARCOSINE DEHYDROGENASE-RELATED"/>
    <property type="match status" value="1"/>
</dbReference>
<evidence type="ECO:0000259" key="4">
    <source>
        <dbReference type="Pfam" id="PF01266"/>
    </source>
</evidence>
<dbReference type="GO" id="GO:0016491">
    <property type="term" value="F:oxidoreductase activity"/>
    <property type="evidence" value="ECO:0007669"/>
    <property type="project" value="UniProtKB-KW"/>
</dbReference>
<dbReference type="GO" id="GO:0009228">
    <property type="term" value="P:thiamine biosynthetic process"/>
    <property type="evidence" value="ECO:0007669"/>
    <property type="project" value="UniProtKB-KW"/>
</dbReference>
<evidence type="ECO:0000256" key="2">
    <source>
        <dbReference type="ARBA" id="ARBA00022977"/>
    </source>
</evidence>
<accession>A0A291M136</accession>
<dbReference type="OrthoDB" id="9790035at2"/>